<evidence type="ECO:0000313" key="3">
    <source>
        <dbReference type="Proteomes" id="UP000708208"/>
    </source>
</evidence>
<accession>A0A8J2JX29</accession>
<sequence length="204" mass="22108">MLEYILLIVGFGSGSASSAASLIESPLITDRGEWGLYEECPPEMYVYGFQLLSEPDQGAFGDDTALNGIYLLCVHLAANRNIPGLLGWGPSSTEVVTISSTVGPEGYTRGIFQCPVSSWAIGFDLRVDYEHGIMYDDTAANNFKMRCTAGRDLEGDAEPWGEWYGFRTCPAGHVICGIQTQVEEVGTSDDTTLNNIKLGCCQPI</sequence>
<dbReference type="Proteomes" id="UP000708208">
    <property type="component" value="Unassembled WGS sequence"/>
</dbReference>
<protein>
    <recommendedName>
        <fullName evidence="4">Vitelline membrane outer layer protein 1</fullName>
    </recommendedName>
</protein>
<comment type="caution">
    <text evidence="2">The sequence shown here is derived from an EMBL/GenBank/DDBJ whole genome shotgun (WGS) entry which is preliminary data.</text>
</comment>
<dbReference type="OrthoDB" id="6329319at2759"/>
<keyword evidence="3" id="KW-1185">Reference proteome</keyword>
<organism evidence="2 3">
    <name type="scientific">Allacma fusca</name>
    <dbReference type="NCBI Taxonomy" id="39272"/>
    <lineage>
        <taxon>Eukaryota</taxon>
        <taxon>Metazoa</taxon>
        <taxon>Ecdysozoa</taxon>
        <taxon>Arthropoda</taxon>
        <taxon>Hexapoda</taxon>
        <taxon>Collembola</taxon>
        <taxon>Symphypleona</taxon>
        <taxon>Sminthuridae</taxon>
        <taxon>Allacma</taxon>
    </lineage>
</organism>
<evidence type="ECO:0008006" key="4">
    <source>
        <dbReference type="Google" id="ProtNLM"/>
    </source>
</evidence>
<dbReference type="PANTHER" id="PTHR18841">
    <property type="entry name" value="VITELLINE MEMBRANE OUTER LAYER PROTEIN I-RELATED"/>
    <property type="match status" value="1"/>
</dbReference>
<feature type="signal peptide" evidence="1">
    <location>
        <begin position="1"/>
        <end position="16"/>
    </location>
</feature>
<dbReference type="InterPro" id="IPR005515">
    <property type="entry name" value="VOMI"/>
</dbReference>
<name>A0A8J2JX29_9HEXA</name>
<reference evidence="2" key="1">
    <citation type="submission" date="2021-06" db="EMBL/GenBank/DDBJ databases">
        <authorList>
            <person name="Hodson N. C."/>
            <person name="Mongue J. A."/>
            <person name="Jaron S. K."/>
        </authorList>
    </citation>
    <scope>NUCLEOTIDE SEQUENCE</scope>
</reference>
<dbReference type="AlphaFoldDB" id="A0A8J2JX29"/>
<dbReference type="PANTHER" id="PTHR18841:SF0">
    <property type="entry name" value="VITELLINE MEMBRANE OUTER LAYER 1 HOMOLOG A-RELATED"/>
    <property type="match status" value="1"/>
</dbReference>
<evidence type="ECO:0000256" key="1">
    <source>
        <dbReference type="SAM" id="SignalP"/>
    </source>
</evidence>
<dbReference type="EMBL" id="CAJVCH010172810">
    <property type="protein sequence ID" value="CAG7729068.1"/>
    <property type="molecule type" value="Genomic_DNA"/>
</dbReference>
<evidence type="ECO:0000313" key="2">
    <source>
        <dbReference type="EMBL" id="CAG7729068.1"/>
    </source>
</evidence>
<keyword evidence="1" id="KW-0732">Signal</keyword>
<dbReference type="Pfam" id="PF03762">
    <property type="entry name" value="VOMI"/>
    <property type="match status" value="1"/>
</dbReference>
<gene>
    <name evidence="2" type="ORF">AFUS01_LOCUS17807</name>
</gene>
<dbReference type="GO" id="GO:0005615">
    <property type="term" value="C:extracellular space"/>
    <property type="evidence" value="ECO:0007669"/>
    <property type="project" value="TreeGrafter"/>
</dbReference>
<feature type="chain" id="PRO_5035231464" description="Vitelline membrane outer layer protein 1" evidence="1">
    <location>
        <begin position="17"/>
        <end position="204"/>
    </location>
</feature>
<proteinExistence type="predicted"/>